<evidence type="ECO:0000256" key="6">
    <source>
        <dbReference type="ARBA" id="ARBA00022898"/>
    </source>
</evidence>
<dbReference type="VEuPathDB" id="AmoebaDB:ACA1_037190"/>
<gene>
    <name evidence="13" type="ORF">ACA1_037190</name>
</gene>
<dbReference type="OrthoDB" id="7403325at2759"/>
<evidence type="ECO:0000256" key="11">
    <source>
        <dbReference type="SAM" id="MobiDB-lite"/>
    </source>
</evidence>
<evidence type="ECO:0000256" key="4">
    <source>
        <dbReference type="ARBA" id="ARBA00022576"/>
    </source>
</evidence>
<evidence type="ECO:0000256" key="10">
    <source>
        <dbReference type="RuleBase" id="RU004504"/>
    </source>
</evidence>
<keyword evidence="5 13" id="KW-0808">Transferase</keyword>
<comment type="cofactor">
    <cofactor evidence="1 8 10">
        <name>pyridoxal 5'-phosphate</name>
        <dbReference type="ChEBI" id="CHEBI:597326"/>
    </cofactor>
</comment>
<dbReference type="Gene3D" id="3.90.1150.10">
    <property type="entry name" value="Aspartate Aminotransferase, domain 1"/>
    <property type="match status" value="2"/>
</dbReference>
<dbReference type="InterPro" id="IPR015424">
    <property type="entry name" value="PyrdxlP-dep_Trfase"/>
</dbReference>
<dbReference type="InterPro" id="IPR015421">
    <property type="entry name" value="PyrdxlP-dep_Trfase_major"/>
</dbReference>
<evidence type="ECO:0000256" key="5">
    <source>
        <dbReference type="ARBA" id="ARBA00022679"/>
    </source>
</evidence>
<evidence type="ECO:0000256" key="8">
    <source>
        <dbReference type="PIRSR" id="PIRSR000524-50"/>
    </source>
</evidence>
<dbReference type="RefSeq" id="XP_004340944.1">
    <property type="nucleotide sequence ID" value="XM_004340896.1"/>
</dbReference>
<name>L8H0V4_ACACF</name>
<feature type="binding site" evidence="7">
    <location>
        <position position="370"/>
    </location>
    <ligand>
        <name>substrate</name>
    </ligand>
</feature>
<protein>
    <recommendedName>
        <fullName evidence="3">alanine--glyoxylate transaminase</fullName>
        <ecNumber evidence="3">2.6.1.44</ecNumber>
    </recommendedName>
</protein>
<dbReference type="PROSITE" id="PS00595">
    <property type="entry name" value="AA_TRANSFER_CLASS_5"/>
    <property type="match status" value="1"/>
</dbReference>
<dbReference type="KEGG" id="acan:ACA1_037190"/>
<dbReference type="PANTHER" id="PTHR21152">
    <property type="entry name" value="AMINOTRANSFERASE CLASS V"/>
    <property type="match status" value="1"/>
</dbReference>
<dbReference type="EC" id="2.6.1.44" evidence="3"/>
<evidence type="ECO:0000256" key="7">
    <source>
        <dbReference type="PIRSR" id="PIRSR000524-1"/>
    </source>
</evidence>
<keyword evidence="14" id="KW-1185">Reference proteome</keyword>
<evidence type="ECO:0000256" key="9">
    <source>
        <dbReference type="RuleBase" id="RU004075"/>
    </source>
</evidence>
<feature type="region of interest" description="Disordered" evidence="11">
    <location>
        <begin position="1"/>
        <end position="26"/>
    </location>
</feature>
<dbReference type="PIRSF" id="PIRSF000524">
    <property type="entry name" value="SPT"/>
    <property type="match status" value="1"/>
</dbReference>
<dbReference type="Gene3D" id="3.40.640.10">
    <property type="entry name" value="Type I PLP-dependent aspartate aminotransferase-like (Major domain)"/>
    <property type="match status" value="2"/>
</dbReference>
<dbReference type="EMBL" id="KB007940">
    <property type="protein sequence ID" value="ELR18885.1"/>
    <property type="molecule type" value="Genomic_DNA"/>
</dbReference>
<dbReference type="AlphaFoldDB" id="L8H0V4"/>
<dbReference type="OMA" id="GSDRVYH"/>
<reference evidence="13 14" key="1">
    <citation type="journal article" date="2013" name="Genome Biol.">
        <title>Genome of Acanthamoeba castellanii highlights extensive lateral gene transfer and early evolution of tyrosine kinase signaling.</title>
        <authorList>
            <person name="Clarke M."/>
            <person name="Lohan A.J."/>
            <person name="Liu B."/>
            <person name="Lagkouvardos I."/>
            <person name="Roy S."/>
            <person name="Zafar N."/>
            <person name="Bertelli C."/>
            <person name="Schilde C."/>
            <person name="Kianianmomeni A."/>
            <person name="Burglin T.R."/>
            <person name="Frech C."/>
            <person name="Turcotte B."/>
            <person name="Kopec K.O."/>
            <person name="Synnott J.M."/>
            <person name="Choo C."/>
            <person name="Paponov I."/>
            <person name="Finkler A."/>
            <person name="Soon Heng Tan C."/>
            <person name="Hutchins A.P."/>
            <person name="Weinmeier T."/>
            <person name="Rattei T."/>
            <person name="Chu J.S."/>
            <person name="Gimenez G."/>
            <person name="Irimia M."/>
            <person name="Rigden D.J."/>
            <person name="Fitzpatrick D.A."/>
            <person name="Lorenzo-Morales J."/>
            <person name="Bateman A."/>
            <person name="Chiu C.H."/>
            <person name="Tang P."/>
            <person name="Hegemann P."/>
            <person name="Fromm H."/>
            <person name="Raoult D."/>
            <person name="Greub G."/>
            <person name="Miranda-Saavedra D."/>
            <person name="Chen N."/>
            <person name="Nash P."/>
            <person name="Ginger M.L."/>
            <person name="Horn M."/>
            <person name="Schaap P."/>
            <person name="Caler L."/>
            <person name="Loftus B."/>
        </authorList>
    </citation>
    <scope>NUCLEOTIDE SEQUENCE [LARGE SCALE GENOMIC DNA]</scope>
    <source>
        <strain evidence="13 14">Neff</strain>
    </source>
</reference>
<dbReference type="GO" id="GO:0004760">
    <property type="term" value="F:L-serine-pyruvate transaminase activity"/>
    <property type="evidence" value="ECO:0007669"/>
    <property type="project" value="TreeGrafter"/>
</dbReference>
<keyword evidence="6 8" id="KW-0663">Pyridoxal phosphate</keyword>
<dbReference type="Pfam" id="PF00266">
    <property type="entry name" value="Aminotran_5"/>
    <property type="match status" value="1"/>
</dbReference>
<dbReference type="InterPro" id="IPR015422">
    <property type="entry name" value="PyrdxlP-dep_Trfase_small"/>
</dbReference>
<dbReference type="SUPFAM" id="SSF53383">
    <property type="entry name" value="PLP-dependent transferases"/>
    <property type="match status" value="1"/>
</dbReference>
<accession>L8H0V4</accession>
<dbReference type="InterPro" id="IPR024169">
    <property type="entry name" value="SP_NH2Trfase/AEP_transaminase"/>
</dbReference>
<dbReference type="GO" id="GO:0008453">
    <property type="term" value="F:alanine-glyoxylate transaminase activity"/>
    <property type="evidence" value="ECO:0007669"/>
    <property type="project" value="UniProtKB-EC"/>
</dbReference>
<feature type="modified residue" description="N6-(pyridoxal phosphate)lysine" evidence="8">
    <location>
        <position position="186"/>
    </location>
</feature>
<evidence type="ECO:0000313" key="13">
    <source>
        <dbReference type="EMBL" id="ELR18885.1"/>
    </source>
</evidence>
<keyword evidence="4 13" id="KW-0032">Aminotransferase</keyword>
<proteinExistence type="inferred from homology"/>
<evidence type="ECO:0000256" key="2">
    <source>
        <dbReference type="ARBA" id="ARBA00009236"/>
    </source>
</evidence>
<dbReference type="PANTHER" id="PTHR21152:SF24">
    <property type="entry name" value="ALANINE--GLYOXYLATE AMINOTRANSFERASE 1"/>
    <property type="match status" value="1"/>
</dbReference>
<dbReference type="STRING" id="1257118.L8H0V4"/>
<comment type="similarity">
    <text evidence="2 9">Belongs to the class-V pyridoxal-phosphate-dependent aminotransferase family.</text>
</comment>
<dbReference type="GO" id="GO:0005777">
    <property type="term" value="C:peroxisome"/>
    <property type="evidence" value="ECO:0007669"/>
    <property type="project" value="TreeGrafter"/>
</dbReference>
<dbReference type="GeneID" id="14919654"/>
<evidence type="ECO:0000259" key="12">
    <source>
        <dbReference type="Pfam" id="PF00266"/>
    </source>
</evidence>
<dbReference type="InterPro" id="IPR000192">
    <property type="entry name" value="Aminotrans_V_dom"/>
</dbReference>
<dbReference type="InterPro" id="IPR020578">
    <property type="entry name" value="Aminotrans_V_PyrdxlP_BS"/>
</dbReference>
<evidence type="ECO:0000256" key="3">
    <source>
        <dbReference type="ARBA" id="ARBA00013049"/>
    </source>
</evidence>
<evidence type="ECO:0000313" key="14">
    <source>
        <dbReference type="Proteomes" id="UP000011083"/>
    </source>
</evidence>
<dbReference type="GO" id="GO:0019265">
    <property type="term" value="P:glycine biosynthetic process, by transamination of glyoxylate"/>
    <property type="evidence" value="ECO:0007669"/>
    <property type="project" value="TreeGrafter"/>
</dbReference>
<dbReference type="FunFam" id="3.90.1150.10:FF:000049">
    <property type="entry name" value="Alanine-glyoxylate aminotransferase 1"/>
    <property type="match status" value="1"/>
</dbReference>
<evidence type="ECO:0000256" key="1">
    <source>
        <dbReference type="ARBA" id="ARBA00001933"/>
    </source>
</evidence>
<organism evidence="13 14">
    <name type="scientific">Acanthamoeba castellanii (strain ATCC 30010 / Neff)</name>
    <dbReference type="NCBI Taxonomy" id="1257118"/>
    <lineage>
        <taxon>Eukaryota</taxon>
        <taxon>Amoebozoa</taxon>
        <taxon>Discosea</taxon>
        <taxon>Longamoebia</taxon>
        <taxon>Centramoebida</taxon>
        <taxon>Acanthamoebidae</taxon>
        <taxon>Acanthamoeba</taxon>
    </lineage>
</organism>
<sequence>MGATALGSLGASRRSVQTTPGETKGAKPLLMIPGPIEFSEGVLQSISLPTLSHVSPDFIEQFGQALEQLRSVFLTEKGQPFVLAGSGTLGWDMAACNLLQKGDKALVVNTGYFGDRFGEWDSFKMVTLTHVDTSTGVLVDIKSFAQAIRKHSPNAIVVVDGVCASGGEELRMDEWDVDVVLTASQKAIGVPPGLAILMASQRAMSLFKSRTTPVANYFCDWSKWLPIMESYEGRKPAYFATPPVNLIRGLHTRQATLTPPLLPTRTWRSMWSIPVLSHSLHSLYEILSEGEGAMDKRFKAHQTAGKAVREAVKALNLTTVAVSDKLAANTITAVRFPQGVSGPALLPKVKAHGAELAGGLHQAIKAEYFRIGHMGVSVTDLNRGHLEQTIRAVEQGLVECGYTGFERGAPVKALQRVLTAQ</sequence>
<feature type="domain" description="Aminotransferase class V" evidence="12">
    <location>
        <begin position="123"/>
        <end position="205"/>
    </location>
</feature>
<dbReference type="Proteomes" id="UP000011083">
    <property type="component" value="Unassembled WGS sequence"/>
</dbReference>